<dbReference type="Ensembl" id="ENSGWIT00000012881.1">
    <property type="protein sequence ID" value="ENSGWIP00000011552.1"/>
    <property type="gene ID" value="ENSGWIG00000006771.1"/>
</dbReference>
<keyword evidence="2" id="KW-1003">Cell membrane</keyword>
<reference evidence="10" key="2">
    <citation type="submission" date="2025-08" db="UniProtKB">
        <authorList>
            <consortium name="Ensembl"/>
        </authorList>
    </citation>
    <scope>IDENTIFICATION</scope>
</reference>
<keyword evidence="11" id="KW-1185">Reference proteome</keyword>
<keyword evidence="6" id="KW-1015">Disulfide bond</keyword>
<dbReference type="InterPro" id="IPR039457">
    <property type="entry name" value="LYPD6-like"/>
</dbReference>
<evidence type="ECO:0000256" key="4">
    <source>
        <dbReference type="ARBA" id="ARBA00022729"/>
    </source>
</evidence>
<dbReference type="GO" id="GO:0005886">
    <property type="term" value="C:plasma membrane"/>
    <property type="evidence" value="ECO:0007669"/>
    <property type="project" value="UniProtKB-SubCell"/>
</dbReference>
<dbReference type="AlphaFoldDB" id="A0A8C5G395"/>
<keyword evidence="7" id="KW-0325">Glycoprotein</keyword>
<evidence type="ECO:0000313" key="10">
    <source>
        <dbReference type="Ensembl" id="ENSGWIP00000011552.1"/>
    </source>
</evidence>
<keyword evidence="8" id="KW-0449">Lipoprotein</keyword>
<dbReference type="PANTHER" id="PTHR31171:SF0">
    <property type="entry name" value="LY6_PLAUR DOMAIN-CONTAINING PROTEIN 6"/>
    <property type="match status" value="1"/>
</dbReference>
<evidence type="ECO:0000256" key="2">
    <source>
        <dbReference type="ARBA" id="ARBA00022475"/>
    </source>
</evidence>
<dbReference type="GO" id="GO:0090263">
    <property type="term" value="P:positive regulation of canonical Wnt signaling pathway"/>
    <property type="evidence" value="ECO:0007669"/>
    <property type="project" value="TreeGrafter"/>
</dbReference>
<dbReference type="PANTHER" id="PTHR31171">
    <property type="entry name" value="LY6/PLAUR DOMAIN-CONTAINING PROTEIN 6"/>
    <property type="match status" value="1"/>
</dbReference>
<protein>
    <submittedName>
        <fullName evidence="10">Ly6/PLAUR domain-containing protein 6-like</fullName>
    </submittedName>
</protein>
<gene>
    <name evidence="10" type="primary">LOC114477879</name>
</gene>
<dbReference type="SUPFAM" id="SSF57302">
    <property type="entry name" value="Snake toxin-like"/>
    <property type="match status" value="1"/>
</dbReference>
<keyword evidence="3" id="KW-0336">GPI-anchor</keyword>
<dbReference type="Proteomes" id="UP000694680">
    <property type="component" value="Chromosome 2"/>
</dbReference>
<evidence type="ECO:0000256" key="6">
    <source>
        <dbReference type="ARBA" id="ARBA00023157"/>
    </source>
</evidence>
<proteinExistence type="predicted"/>
<feature type="signal peptide" evidence="9">
    <location>
        <begin position="1"/>
        <end position="23"/>
    </location>
</feature>
<dbReference type="InterPro" id="IPR045860">
    <property type="entry name" value="Snake_toxin-like_sf"/>
</dbReference>
<dbReference type="GO" id="GO:0030550">
    <property type="term" value="F:acetylcholine receptor inhibitor activity"/>
    <property type="evidence" value="ECO:0007669"/>
    <property type="project" value="TreeGrafter"/>
</dbReference>
<dbReference type="GeneID" id="114477879"/>
<feature type="chain" id="PRO_5034459664" evidence="9">
    <location>
        <begin position="24"/>
        <end position="170"/>
    </location>
</feature>
<evidence type="ECO:0000256" key="9">
    <source>
        <dbReference type="SAM" id="SignalP"/>
    </source>
</evidence>
<dbReference type="GO" id="GO:0098552">
    <property type="term" value="C:side of membrane"/>
    <property type="evidence" value="ECO:0007669"/>
    <property type="project" value="UniProtKB-KW"/>
</dbReference>
<name>A0A8C5G395_GOUWI</name>
<keyword evidence="5" id="KW-0472">Membrane</keyword>
<evidence type="ECO:0000256" key="3">
    <source>
        <dbReference type="ARBA" id="ARBA00022622"/>
    </source>
</evidence>
<dbReference type="RefSeq" id="XP_028326351.1">
    <property type="nucleotide sequence ID" value="XM_028470550.1"/>
</dbReference>
<dbReference type="Gene3D" id="2.10.60.10">
    <property type="entry name" value="CD59"/>
    <property type="match status" value="1"/>
</dbReference>
<evidence type="ECO:0000256" key="7">
    <source>
        <dbReference type="ARBA" id="ARBA00023180"/>
    </source>
</evidence>
<sequence>MEPWSLLVLVLMLTTHWIKTVQSRDFTLKDVVLLHPSTTPHPHSFKCFTCEDAEDNYLCNRWAPDIFCPKHSRFCSTLHMMDLQGVSVSVTKRCASQDDCSFTGCSILTGSDYQVCSSCCEGNICNMLVPTNHSSAVFSSVSPLSSSHHVRLHPGPLPFITLLIITAAHA</sequence>
<comment type="subcellular location">
    <subcellularLocation>
        <location evidence="1">Cell membrane</location>
        <topology evidence="1">Lipid-anchor</topology>
        <topology evidence="1">GPI-anchor</topology>
    </subcellularLocation>
</comment>
<reference evidence="10" key="3">
    <citation type="submission" date="2025-09" db="UniProtKB">
        <authorList>
            <consortium name="Ensembl"/>
        </authorList>
    </citation>
    <scope>IDENTIFICATION</scope>
</reference>
<organism evidence="10 11">
    <name type="scientific">Gouania willdenowi</name>
    <name type="common">Blunt-snouted clingfish</name>
    <name type="synonym">Lepadogaster willdenowi</name>
    <dbReference type="NCBI Taxonomy" id="441366"/>
    <lineage>
        <taxon>Eukaryota</taxon>
        <taxon>Metazoa</taxon>
        <taxon>Chordata</taxon>
        <taxon>Craniata</taxon>
        <taxon>Vertebrata</taxon>
        <taxon>Euteleostomi</taxon>
        <taxon>Actinopterygii</taxon>
        <taxon>Neopterygii</taxon>
        <taxon>Teleostei</taxon>
        <taxon>Neoteleostei</taxon>
        <taxon>Acanthomorphata</taxon>
        <taxon>Ovalentaria</taxon>
        <taxon>Blenniimorphae</taxon>
        <taxon>Blenniiformes</taxon>
        <taxon>Gobiesocoidei</taxon>
        <taxon>Gobiesocidae</taxon>
        <taxon>Gobiesocinae</taxon>
        <taxon>Gouania</taxon>
    </lineage>
</organism>
<reference evidence="10" key="1">
    <citation type="submission" date="2020-06" db="EMBL/GenBank/DDBJ databases">
        <authorList>
            <consortium name="Wellcome Sanger Institute Data Sharing"/>
        </authorList>
    </citation>
    <scope>NUCLEOTIDE SEQUENCE [LARGE SCALE GENOMIC DNA]</scope>
</reference>
<evidence type="ECO:0000256" key="8">
    <source>
        <dbReference type="ARBA" id="ARBA00023288"/>
    </source>
</evidence>
<dbReference type="Pfam" id="PF16975">
    <property type="entry name" value="UPAR_LY6_2"/>
    <property type="match status" value="1"/>
</dbReference>
<evidence type="ECO:0000256" key="5">
    <source>
        <dbReference type="ARBA" id="ARBA00023136"/>
    </source>
</evidence>
<evidence type="ECO:0000313" key="11">
    <source>
        <dbReference type="Proteomes" id="UP000694680"/>
    </source>
</evidence>
<keyword evidence="4 9" id="KW-0732">Signal</keyword>
<evidence type="ECO:0000256" key="1">
    <source>
        <dbReference type="ARBA" id="ARBA00004609"/>
    </source>
</evidence>
<accession>A0A8C5G395</accession>